<dbReference type="GO" id="GO:0005778">
    <property type="term" value="C:peroxisomal membrane"/>
    <property type="evidence" value="ECO:0007669"/>
    <property type="project" value="UniProtKB-SubCell"/>
</dbReference>
<dbReference type="AlphaFoldDB" id="A0A6G1SNF8"/>
<evidence type="ECO:0000256" key="2">
    <source>
        <dbReference type="ARBA" id="ARBA00004585"/>
    </source>
</evidence>
<dbReference type="InterPro" id="IPR025654">
    <property type="entry name" value="PEX2/10"/>
</dbReference>
<dbReference type="PROSITE" id="PS00518">
    <property type="entry name" value="ZF_RING_1"/>
    <property type="match status" value="1"/>
</dbReference>
<dbReference type="PANTHER" id="PTHR23350:SF0">
    <property type="entry name" value="PEROXISOME BIOGENESIS FACTOR 10"/>
    <property type="match status" value="1"/>
</dbReference>
<reference evidence="20" key="1">
    <citation type="submission" date="2018-10" db="EMBL/GenBank/DDBJ databases">
        <title>Transcriptome assembly of Aceria tosichella (Wheat curl mite) Type 2.</title>
        <authorList>
            <person name="Scully E.D."/>
            <person name="Geib S.M."/>
            <person name="Palmer N.A."/>
            <person name="Gupta A.K."/>
            <person name="Sarath G."/>
            <person name="Tatineni S."/>
        </authorList>
    </citation>
    <scope>NUCLEOTIDE SEQUENCE</scope>
    <source>
        <strain evidence="20">LincolnNE</strain>
    </source>
</reference>
<proteinExistence type="inferred from homology"/>
<organism evidence="20">
    <name type="scientific">Aceria tosichella</name>
    <name type="common">wheat curl mite</name>
    <dbReference type="NCBI Taxonomy" id="561515"/>
    <lineage>
        <taxon>Eukaryota</taxon>
        <taxon>Metazoa</taxon>
        <taxon>Ecdysozoa</taxon>
        <taxon>Arthropoda</taxon>
        <taxon>Chelicerata</taxon>
        <taxon>Arachnida</taxon>
        <taxon>Acari</taxon>
        <taxon>Acariformes</taxon>
        <taxon>Trombidiformes</taxon>
        <taxon>Prostigmata</taxon>
        <taxon>Eupodina</taxon>
        <taxon>Eriophyoidea</taxon>
        <taxon>Eriophyidae</taxon>
        <taxon>Eriophyinae</taxon>
        <taxon>Aceriini</taxon>
        <taxon>Aceria</taxon>
    </lineage>
</organism>
<evidence type="ECO:0000256" key="14">
    <source>
        <dbReference type="ARBA" id="ARBA00022927"/>
    </source>
</evidence>
<sequence>MDKPLSRSGLYTVAEKDQQYHRLWVEDSLQEITQRCIGVRRWVQYRSAITVLSRFGYFGINSFLGRSTPGEEFCDAKLSDCSPIQRLFMILLNNDLKLPSDVPKRFAEMVKDVHLITFYLFGDFYELSKRATGISYIKRDPAITEEIPKSFELLNKLIGVISVVKLILNYQRDIERQQEDTNSLTRTTTLKDSLENKNSDILCQLCSGPRNEATSALCGHIFCWSCIHNWLKERNECPICRMPTEPSRLIHLVNFR</sequence>
<evidence type="ECO:0000256" key="17">
    <source>
        <dbReference type="ARBA" id="ARBA00023140"/>
    </source>
</evidence>
<dbReference type="EC" id="2.3.2.27" evidence="5"/>
<comment type="subcellular location">
    <subcellularLocation>
        <location evidence="2">Peroxisome membrane</location>
        <topology evidence="2">Multi-pass membrane protein</topology>
    </subcellularLocation>
</comment>
<evidence type="ECO:0000256" key="3">
    <source>
        <dbReference type="ARBA" id="ARBA00004906"/>
    </source>
</evidence>
<evidence type="ECO:0000256" key="10">
    <source>
        <dbReference type="ARBA" id="ARBA00022723"/>
    </source>
</evidence>
<evidence type="ECO:0000256" key="1">
    <source>
        <dbReference type="ARBA" id="ARBA00000900"/>
    </source>
</evidence>
<comment type="similarity">
    <text evidence="4">Belongs to the pex2/pex10/pex12 family.</text>
</comment>
<evidence type="ECO:0000256" key="11">
    <source>
        <dbReference type="ARBA" id="ARBA00022771"/>
    </source>
</evidence>
<feature type="domain" description="RING-type" evidence="19">
    <location>
        <begin position="203"/>
        <end position="241"/>
    </location>
</feature>
<name>A0A6G1SNF8_9ACAR</name>
<dbReference type="GO" id="GO:0061630">
    <property type="term" value="F:ubiquitin protein ligase activity"/>
    <property type="evidence" value="ECO:0007669"/>
    <property type="project" value="UniProtKB-EC"/>
</dbReference>
<accession>A0A6G1SNF8</accession>
<evidence type="ECO:0000256" key="6">
    <source>
        <dbReference type="ARBA" id="ARBA00022448"/>
    </source>
</evidence>
<keyword evidence="15" id="KW-1133">Transmembrane helix</keyword>
<keyword evidence="17" id="KW-0576">Peroxisome</keyword>
<keyword evidence="13" id="KW-0862">Zinc</keyword>
<evidence type="ECO:0000256" key="16">
    <source>
        <dbReference type="ARBA" id="ARBA00023136"/>
    </source>
</evidence>
<evidence type="ECO:0000256" key="9">
    <source>
        <dbReference type="ARBA" id="ARBA00022692"/>
    </source>
</evidence>
<dbReference type="InterPro" id="IPR001841">
    <property type="entry name" value="Znf_RING"/>
</dbReference>
<evidence type="ECO:0000313" key="20">
    <source>
        <dbReference type="EMBL" id="MDE51717.1"/>
    </source>
</evidence>
<dbReference type="InterPro" id="IPR017907">
    <property type="entry name" value="Znf_RING_CS"/>
</dbReference>
<dbReference type="InterPro" id="IPR006845">
    <property type="entry name" value="Pex_N"/>
</dbReference>
<dbReference type="GO" id="GO:0016558">
    <property type="term" value="P:protein import into peroxisome matrix"/>
    <property type="evidence" value="ECO:0007669"/>
    <property type="project" value="InterPro"/>
</dbReference>
<dbReference type="Pfam" id="PF04757">
    <property type="entry name" value="Pex2_Pex12"/>
    <property type="match status" value="2"/>
</dbReference>
<evidence type="ECO:0000256" key="5">
    <source>
        <dbReference type="ARBA" id="ARBA00012483"/>
    </source>
</evidence>
<dbReference type="EMBL" id="GGYP01006946">
    <property type="protein sequence ID" value="MDE51717.1"/>
    <property type="molecule type" value="Transcribed_RNA"/>
</dbReference>
<keyword evidence="8" id="KW-0808">Transferase</keyword>
<dbReference type="Pfam" id="PF13639">
    <property type="entry name" value="zf-RING_2"/>
    <property type="match status" value="1"/>
</dbReference>
<dbReference type="GO" id="GO:0008270">
    <property type="term" value="F:zinc ion binding"/>
    <property type="evidence" value="ECO:0007669"/>
    <property type="project" value="UniProtKB-KW"/>
</dbReference>
<gene>
    <name evidence="20" type="primary">PEX10</name>
    <name evidence="20" type="ORF">g.20161</name>
</gene>
<dbReference type="SUPFAM" id="SSF57850">
    <property type="entry name" value="RING/U-box"/>
    <property type="match status" value="1"/>
</dbReference>
<keyword evidence="11 18" id="KW-0863">Zinc-finger</keyword>
<evidence type="ECO:0000256" key="4">
    <source>
        <dbReference type="ARBA" id="ARBA00008704"/>
    </source>
</evidence>
<keyword evidence="10" id="KW-0479">Metal-binding</keyword>
<evidence type="ECO:0000259" key="19">
    <source>
        <dbReference type="PROSITE" id="PS50089"/>
    </source>
</evidence>
<dbReference type="Gene3D" id="3.30.40.10">
    <property type="entry name" value="Zinc/RING finger domain, C3HC4 (zinc finger)"/>
    <property type="match status" value="1"/>
</dbReference>
<evidence type="ECO:0000256" key="15">
    <source>
        <dbReference type="ARBA" id="ARBA00022989"/>
    </source>
</evidence>
<evidence type="ECO:0000256" key="13">
    <source>
        <dbReference type="ARBA" id="ARBA00022833"/>
    </source>
</evidence>
<dbReference type="PANTHER" id="PTHR23350">
    <property type="entry name" value="PEROXISOME ASSEMBLY PROTEIN 10"/>
    <property type="match status" value="1"/>
</dbReference>
<protein>
    <recommendedName>
        <fullName evidence="5">RING-type E3 ubiquitin transferase</fullName>
        <ecNumber evidence="5">2.3.2.27</ecNumber>
    </recommendedName>
</protein>
<dbReference type="CDD" id="cd16527">
    <property type="entry name" value="RING-HC_PEX10"/>
    <property type="match status" value="1"/>
</dbReference>
<dbReference type="SMART" id="SM00184">
    <property type="entry name" value="RING"/>
    <property type="match status" value="1"/>
</dbReference>
<comment type="catalytic activity">
    <reaction evidence="1">
        <text>S-ubiquitinyl-[E2 ubiquitin-conjugating enzyme]-L-cysteine + [acceptor protein]-L-lysine = [E2 ubiquitin-conjugating enzyme]-L-cysteine + N(6)-ubiquitinyl-[acceptor protein]-L-lysine.</text>
        <dbReference type="EC" id="2.3.2.27"/>
    </reaction>
</comment>
<dbReference type="InterPro" id="IPR013083">
    <property type="entry name" value="Znf_RING/FYVE/PHD"/>
</dbReference>
<evidence type="ECO:0000256" key="18">
    <source>
        <dbReference type="PROSITE-ProRule" id="PRU00175"/>
    </source>
</evidence>
<keyword evidence="9" id="KW-0812">Transmembrane</keyword>
<keyword evidence="12" id="KW-0833">Ubl conjugation pathway</keyword>
<dbReference type="PROSITE" id="PS50089">
    <property type="entry name" value="ZF_RING_2"/>
    <property type="match status" value="1"/>
</dbReference>
<comment type="pathway">
    <text evidence="3">Protein modification; protein ubiquitination.</text>
</comment>
<keyword evidence="7" id="KW-0962">Peroxisome biogenesis</keyword>
<evidence type="ECO:0000256" key="12">
    <source>
        <dbReference type="ARBA" id="ARBA00022786"/>
    </source>
</evidence>
<keyword evidence="14" id="KW-0653">Protein transport</keyword>
<evidence type="ECO:0000256" key="8">
    <source>
        <dbReference type="ARBA" id="ARBA00022679"/>
    </source>
</evidence>
<keyword evidence="6" id="KW-0813">Transport</keyword>
<keyword evidence="16" id="KW-0472">Membrane</keyword>
<evidence type="ECO:0000256" key="7">
    <source>
        <dbReference type="ARBA" id="ARBA00022593"/>
    </source>
</evidence>